<protein>
    <submittedName>
        <fullName evidence="1">Uncharacterized protein</fullName>
    </submittedName>
</protein>
<accession>A0A931CIB3</accession>
<organism evidence="1 2">
    <name type="scientific">Actinoplanes aureus</name>
    <dbReference type="NCBI Taxonomy" id="2792083"/>
    <lineage>
        <taxon>Bacteria</taxon>
        <taxon>Bacillati</taxon>
        <taxon>Actinomycetota</taxon>
        <taxon>Actinomycetes</taxon>
        <taxon>Micromonosporales</taxon>
        <taxon>Micromonosporaceae</taxon>
        <taxon>Actinoplanes</taxon>
    </lineage>
</organism>
<dbReference type="AlphaFoldDB" id="A0A931CIB3"/>
<keyword evidence="2" id="KW-1185">Reference proteome</keyword>
<dbReference type="Proteomes" id="UP000598146">
    <property type="component" value="Unassembled WGS sequence"/>
</dbReference>
<sequence length="55" mass="6170">MLALEADAQIAWLGEKGLPLVDELALEFDDGFRLVPTFIERGWLNATVLAEIELR</sequence>
<reference evidence="1" key="1">
    <citation type="submission" date="2020-11" db="EMBL/GenBank/DDBJ databases">
        <title>Isolation and identification of active actinomycetes.</title>
        <authorList>
            <person name="Sun X."/>
        </authorList>
    </citation>
    <scope>NUCLEOTIDE SEQUENCE</scope>
    <source>
        <strain evidence="1">NEAU-A11</strain>
    </source>
</reference>
<dbReference type="EMBL" id="JADQTO010000022">
    <property type="protein sequence ID" value="MBG0566688.1"/>
    <property type="molecule type" value="Genomic_DNA"/>
</dbReference>
<name>A0A931CIB3_9ACTN</name>
<proteinExistence type="predicted"/>
<evidence type="ECO:0000313" key="1">
    <source>
        <dbReference type="EMBL" id="MBG0566688.1"/>
    </source>
</evidence>
<gene>
    <name evidence="1" type="ORF">I4J89_35105</name>
</gene>
<evidence type="ECO:0000313" key="2">
    <source>
        <dbReference type="Proteomes" id="UP000598146"/>
    </source>
</evidence>
<comment type="caution">
    <text evidence="1">The sequence shown here is derived from an EMBL/GenBank/DDBJ whole genome shotgun (WGS) entry which is preliminary data.</text>
</comment>